<feature type="transmembrane region" description="Helical" evidence="8">
    <location>
        <begin position="176"/>
        <end position="198"/>
    </location>
</feature>
<feature type="transmembrane region" description="Helical" evidence="8">
    <location>
        <begin position="7"/>
        <end position="23"/>
    </location>
</feature>
<organism evidence="9 10">
    <name type="scientific">Microbacterium album</name>
    <dbReference type="NCBI Taxonomy" id="2053191"/>
    <lineage>
        <taxon>Bacteria</taxon>
        <taxon>Bacillati</taxon>
        <taxon>Actinomycetota</taxon>
        <taxon>Actinomycetes</taxon>
        <taxon>Micrococcales</taxon>
        <taxon>Microbacteriaceae</taxon>
        <taxon>Microbacterium</taxon>
    </lineage>
</organism>
<dbReference type="PANTHER" id="PTHR30003">
    <property type="entry name" value="L-LACTATE PERMEASE"/>
    <property type="match status" value="1"/>
</dbReference>
<proteinExistence type="inferred from homology"/>
<feature type="transmembrane region" description="Helical" evidence="8">
    <location>
        <begin position="205"/>
        <end position="223"/>
    </location>
</feature>
<name>A0A917IGF7_9MICO</name>
<evidence type="ECO:0000256" key="4">
    <source>
        <dbReference type="ARBA" id="ARBA00022475"/>
    </source>
</evidence>
<comment type="caution">
    <text evidence="9">The sequence shown here is derived from an EMBL/GenBank/DDBJ whole genome shotgun (WGS) entry which is preliminary data.</text>
</comment>
<feature type="transmembrane region" description="Helical" evidence="8">
    <location>
        <begin position="103"/>
        <end position="133"/>
    </location>
</feature>
<dbReference type="EMBL" id="BMJY01000012">
    <property type="protein sequence ID" value="GGH47454.1"/>
    <property type="molecule type" value="Genomic_DNA"/>
</dbReference>
<feature type="transmembrane region" description="Helical" evidence="8">
    <location>
        <begin position="332"/>
        <end position="352"/>
    </location>
</feature>
<dbReference type="GO" id="GO:0005886">
    <property type="term" value="C:plasma membrane"/>
    <property type="evidence" value="ECO:0007669"/>
    <property type="project" value="UniProtKB-SubCell"/>
</dbReference>
<comment type="subcellular location">
    <subcellularLocation>
        <location evidence="1 8">Cell membrane</location>
        <topology evidence="1 8">Multi-pass membrane protein</topology>
    </subcellularLocation>
</comment>
<dbReference type="Pfam" id="PF02652">
    <property type="entry name" value="Lactate_perm"/>
    <property type="match status" value="2"/>
</dbReference>
<dbReference type="GO" id="GO:0015129">
    <property type="term" value="F:lactate transmembrane transporter activity"/>
    <property type="evidence" value="ECO:0007669"/>
    <property type="project" value="UniProtKB-UniRule"/>
</dbReference>
<evidence type="ECO:0000256" key="2">
    <source>
        <dbReference type="ARBA" id="ARBA00010100"/>
    </source>
</evidence>
<keyword evidence="7 8" id="KW-0472">Membrane</keyword>
<dbReference type="GO" id="GO:0015295">
    <property type="term" value="F:solute:proton symporter activity"/>
    <property type="evidence" value="ECO:0007669"/>
    <property type="project" value="TreeGrafter"/>
</dbReference>
<keyword evidence="5 8" id="KW-0812">Transmembrane</keyword>
<evidence type="ECO:0000256" key="8">
    <source>
        <dbReference type="RuleBase" id="RU365092"/>
    </source>
</evidence>
<reference evidence="9" key="1">
    <citation type="journal article" date="2014" name="Int. J. Syst. Evol. Microbiol.">
        <title>Complete genome sequence of Corynebacterium casei LMG S-19264T (=DSM 44701T), isolated from a smear-ripened cheese.</title>
        <authorList>
            <consortium name="US DOE Joint Genome Institute (JGI-PGF)"/>
            <person name="Walter F."/>
            <person name="Albersmeier A."/>
            <person name="Kalinowski J."/>
            <person name="Ruckert C."/>
        </authorList>
    </citation>
    <scope>NUCLEOTIDE SEQUENCE</scope>
    <source>
        <strain evidence="9">CGMCC 1.15794</strain>
    </source>
</reference>
<protein>
    <recommendedName>
        <fullName evidence="8">L-lactate permease</fullName>
    </recommendedName>
</protein>
<reference evidence="9" key="2">
    <citation type="submission" date="2020-09" db="EMBL/GenBank/DDBJ databases">
        <authorList>
            <person name="Sun Q."/>
            <person name="Zhou Y."/>
        </authorList>
    </citation>
    <scope>NUCLEOTIDE SEQUENCE</scope>
    <source>
        <strain evidence="9">CGMCC 1.15794</strain>
    </source>
</reference>
<evidence type="ECO:0000256" key="5">
    <source>
        <dbReference type="ARBA" id="ARBA00022692"/>
    </source>
</evidence>
<evidence type="ECO:0000256" key="3">
    <source>
        <dbReference type="ARBA" id="ARBA00022448"/>
    </source>
</evidence>
<comment type="similarity">
    <text evidence="2 8">Belongs to the lactate permease family.</text>
</comment>
<evidence type="ECO:0000313" key="10">
    <source>
        <dbReference type="Proteomes" id="UP000657592"/>
    </source>
</evidence>
<comment type="function">
    <text evidence="8">Uptake of L-lactate across the membrane. Can also transport D-lactate and glycolate.</text>
</comment>
<feature type="transmembrane region" description="Helical" evidence="8">
    <location>
        <begin position="29"/>
        <end position="49"/>
    </location>
</feature>
<feature type="transmembrane region" description="Helical" evidence="8">
    <location>
        <begin position="229"/>
        <end position="251"/>
    </location>
</feature>
<evidence type="ECO:0000313" key="9">
    <source>
        <dbReference type="EMBL" id="GGH47454.1"/>
    </source>
</evidence>
<dbReference type="AlphaFoldDB" id="A0A917IGF7"/>
<evidence type="ECO:0000256" key="7">
    <source>
        <dbReference type="ARBA" id="ARBA00023136"/>
    </source>
</evidence>
<feature type="transmembrane region" description="Helical" evidence="8">
    <location>
        <begin position="293"/>
        <end position="311"/>
    </location>
</feature>
<sequence length="480" mass="48898">MDETVRLVLAGAPIVALLAMLVLRIRTMIAALAALGLLLILSFEFPIGGGSLGDLASRMSGVLLSVVLIMYGGILLAEMLAASGAQDRISAWLNQAAGSRDRAIFLIAFTVVPLAESAIGWGVGIVVGVPLLIRVGLPPARAATAALLGMTHNAWGSLGLSLLLVESMSGQPLNALGFWAAVFTLPVLLVLGVALVLVGLQRPRAVGAFAQMLVVVLVIWGALLGANLWVSPSLAGVAAPLAGLAMLLGFSRVRGPLPRLSRATVLAFAPYCFLITSMAGALTLAGFVDVADLRPIVTSPALWLVVTAAVTPPIVRLKREQLREVVARGTRIWFPAFTTTSLFILFGSLLSVNGMGDALAAGAARLGAGFVLIVPIAGALAGYLTVSNLSAASIVTPGTTHASSSLGLDTAVVLGAQNAVSSTAILASPARVVLAATLASEMGSREDATISLAKVTGIVAGVNAVIVALVTLALALMLLV</sequence>
<feature type="transmembrane region" description="Helical" evidence="8">
    <location>
        <begin position="358"/>
        <end position="384"/>
    </location>
</feature>
<accession>A0A917IGF7</accession>
<dbReference type="InterPro" id="IPR003804">
    <property type="entry name" value="Lactate_perm"/>
</dbReference>
<feature type="transmembrane region" description="Helical" evidence="8">
    <location>
        <begin position="455"/>
        <end position="479"/>
    </location>
</feature>
<feature type="transmembrane region" description="Helical" evidence="8">
    <location>
        <begin position="61"/>
        <end position="83"/>
    </location>
</feature>
<keyword evidence="10" id="KW-1185">Reference proteome</keyword>
<keyword evidence="4 8" id="KW-1003">Cell membrane</keyword>
<feature type="transmembrane region" description="Helical" evidence="8">
    <location>
        <begin position="263"/>
        <end position="287"/>
    </location>
</feature>
<evidence type="ECO:0000256" key="1">
    <source>
        <dbReference type="ARBA" id="ARBA00004651"/>
    </source>
</evidence>
<evidence type="ECO:0000256" key="6">
    <source>
        <dbReference type="ARBA" id="ARBA00022989"/>
    </source>
</evidence>
<keyword evidence="3 8" id="KW-0813">Transport</keyword>
<keyword evidence="6 8" id="KW-1133">Transmembrane helix</keyword>
<dbReference type="PANTHER" id="PTHR30003:SF0">
    <property type="entry name" value="GLYCOLATE PERMEASE GLCA-RELATED"/>
    <property type="match status" value="1"/>
</dbReference>
<dbReference type="Proteomes" id="UP000657592">
    <property type="component" value="Unassembled WGS sequence"/>
</dbReference>
<gene>
    <name evidence="9" type="ORF">GCM10010921_24190</name>
</gene>